<dbReference type="SUPFAM" id="SSF48371">
    <property type="entry name" value="ARM repeat"/>
    <property type="match status" value="1"/>
</dbReference>
<proteinExistence type="predicted"/>
<feature type="region of interest" description="Disordered" evidence="1">
    <location>
        <begin position="171"/>
        <end position="246"/>
    </location>
</feature>
<evidence type="ECO:0000256" key="1">
    <source>
        <dbReference type="SAM" id="MobiDB-lite"/>
    </source>
</evidence>
<dbReference type="OrthoDB" id="366435at2759"/>
<sequence length="494" mass="54007">MKQSKPNANATYSVPNTFEGVPSASYSDITRVESIKASAYDANDGVMSVYSEVEPKLEKVQEDDDSTTVVALKNSMSGERMKCKNALMSGNAIKVPLNTKENESNDEPLEDHALEYNKWNFDGEEHVEIDIKGEYTPPKVSYTAAVLDDEPIYAVEPSVNRNTNYRASVITQSTHGTSEEVGVPKEGSEVNHTATTTPGDPFQEKRPKANSSEPRARPPPLKRSSARIPIRRKAGTSYSQNRAKADLKPTPEKVLTLLEKILTLDESKWKDIMKLQSELSGIAAKYPEVVSACESAALVSAVRRIATYANSSRSNLSHSGITCLGDLYKSHGLVLNQPLLDVMDVCIRKASSGSPEFICTAANSALAKICVSSSDSKACAILLKLYKTNKSAPLTILNCMLIVLNAMGTDIGKHKMLPEIFDMVINAIKAGSIDVRRAGKMLIGQINEHVDCLKLLNSMRKGDDAKRLISASLSKYNKEEKDNYLQKLTTAVVQ</sequence>
<protein>
    <recommendedName>
        <fullName evidence="4">TOG domain-containing protein</fullName>
    </recommendedName>
</protein>
<dbReference type="OMA" id="CKNALMS"/>
<reference evidence="3" key="1">
    <citation type="submission" date="2014-06" db="EMBL/GenBank/DDBJ databases">
        <authorList>
            <person name="Aslett M."/>
            <person name="De Silva N."/>
        </authorList>
    </citation>
    <scope>NUCLEOTIDE SEQUENCE [LARGE SCALE GENOMIC DNA]</scope>
    <source>
        <strain evidence="3">Bond</strain>
    </source>
</reference>
<keyword evidence="3" id="KW-1185">Reference proteome</keyword>
<dbReference type="Gene3D" id="1.25.10.10">
    <property type="entry name" value="Leucine-rich Repeat Variant"/>
    <property type="match status" value="1"/>
</dbReference>
<dbReference type="VEuPathDB" id="PiroplasmaDB:BBBOND_0205420"/>
<dbReference type="InterPro" id="IPR016024">
    <property type="entry name" value="ARM-type_fold"/>
</dbReference>
<dbReference type="EMBL" id="LK391708">
    <property type="protein sequence ID" value="CDR95384.1"/>
    <property type="molecule type" value="Genomic_DNA"/>
</dbReference>
<dbReference type="GeneID" id="24563925"/>
<evidence type="ECO:0000313" key="2">
    <source>
        <dbReference type="EMBL" id="CDR95384.1"/>
    </source>
</evidence>
<organism evidence="2 3">
    <name type="scientific">Babesia bigemina</name>
    <dbReference type="NCBI Taxonomy" id="5866"/>
    <lineage>
        <taxon>Eukaryota</taxon>
        <taxon>Sar</taxon>
        <taxon>Alveolata</taxon>
        <taxon>Apicomplexa</taxon>
        <taxon>Aconoidasida</taxon>
        <taxon>Piroplasmida</taxon>
        <taxon>Babesiidae</taxon>
        <taxon>Babesia</taxon>
    </lineage>
</organism>
<dbReference type="STRING" id="5866.A0A061D917"/>
<dbReference type="Proteomes" id="UP000033188">
    <property type="component" value="Chromosome 2"/>
</dbReference>
<dbReference type="KEGG" id="bbig:BBBOND_0205420"/>
<evidence type="ECO:0000313" key="3">
    <source>
        <dbReference type="Proteomes" id="UP000033188"/>
    </source>
</evidence>
<dbReference type="AlphaFoldDB" id="A0A061D917"/>
<dbReference type="InterPro" id="IPR011989">
    <property type="entry name" value="ARM-like"/>
</dbReference>
<gene>
    <name evidence="2" type="ORF">BBBOND_0205420</name>
</gene>
<name>A0A061D917_BABBI</name>
<evidence type="ECO:0008006" key="4">
    <source>
        <dbReference type="Google" id="ProtNLM"/>
    </source>
</evidence>
<accession>A0A061D917</accession>
<dbReference type="RefSeq" id="XP_012767570.1">
    <property type="nucleotide sequence ID" value="XM_012912116.1"/>
</dbReference>